<dbReference type="RefSeq" id="WP_248954592.1">
    <property type="nucleotide sequence ID" value="NZ_JAKIKU010000001.1"/>
</dbReference>
<proteinExistence type="inferred from homology"/>
<dbReference type="EMBL" id="JAKIKU010000001">
    <property type="protein sequence ID" value="MCL1044133.1"/>
    <property type="molecule type" value="Genomic_DNA"/>
</dbReference>
<evidence type="ECO:0000313" key="8">
    <source>
        <dbReference type="Proteomes" id="UP001202134"/>
    </source>
</evidence>
<sequence length="373" mass="43328">MSFFKNSKIRLIFQIFRYLILLPINLLCSIIPVSRNVWVFGHIHGYTDNSKYVFKYVQQHYSEINAIWIVQNKTINVDTLYKDKFYYKYSLKGIFYTLVAKKFVYATGSSDISPLVPSFGRDKYQLWHGWPIKKLGLLSPETFPSSMPIIKSIIAKLLITRFDQYKYVFSHDKATELILSQSFSLPSHKVVNTGWPRFDKARPGPIVRNKQASIVTILYAPTWHTDNSTVINLQKLSSEAFQEFLSKNNYQLLVKLHPLEKNINIIETDNFMLVPKEDTVEQHLLSSDIFISDFSSLLVDASIDKEVYLFGHNLQSYIDSRGVNKQYLNTYHDFFNDEVNDLIQSITHKQTVDFSVSLKKNTCKSIIEKIQAD</sequence>
<dbReference type="Proteomes" id="UP001202134">
    <property type="component" value="Unassembled WGS sequence"/>
</dbReference>
<reference evidence="7 8" key="1">
    <citation type="submission" date="2022-01" db="EMBL/GenBank/DDBJ databases">
        <title>Whole genome-based taxonomy of the Shewanellaceae.</title>
        <authorList>
            <person name="Martin-Rodriguez A.J."/>
        </authorList>
    </citation>
    <scope>NUCLEOTIDE SEQUENCE [LARGE SCALE GENOMIC DNA]</scope>
    <source>
        <strain evidence="7 8">DSM 24955</strain>
    </source>
</reference>
<keyword evidence="4" id="KW-0808">Transferase</keyword>
<keyword evidence="6" id="KW-0472">Membrane</keyword>
<evidence type="ECO:0000313" key="7">
    <source>
        <dbReference type="EMBL" id="MCL1044133.1"/>
    </source>
</evidence>
<dbReference type="Gene3D" id="3.40.50.12580">
    <property type="match status" value="1"/>
</dbReference>
<keyword evidence="8" id="KW-1185">Reference proteome</keyword>
<accession>A0ABT0KJX6</accession>
<dbReference type="InterPro" id="IPR051612">
    <property type="entry name" value="Teichoic_Acid_Biosynth"/>
</dbReference>
<evidence type="ECO:0000256" key="3">
    <source>
        <dbReference type="ARBA" id="ARBA00022475"/>
    </source>
</evidence>
<dbReference type="InterPro" id="IPR043148">
    <property type="entry name" value="TagF_C"/>
</dbReference>
<evidence type="ECO:0000256" key="4">
    <source>
        <dbReference type="ARBA" id="ARBA00022679"/>
    </source>
</evidence>
<protein>
    <submittedName>
        <fullName evidence="7">CDP-glycerol glycerophosphotransferase family protein</fullName>
    </submittedName>
</protein>
<comment type="caution">
    <text evidence="7">The sequence shown here is derived from an EMBL/GenBank/DDBJ whole genome shotgun (WGS) entry which is preliminary data.</text>
</comment>
<dbReference type="PANTHER" id="PTHR37316:SF3">
    <property type="entry name" value="TEICHOIC ACID GLYCEROL-PHOSPHATE TRANSFERASE"/>
    <property type="match status" value="1"/>
</dbReference>
<comment type="similarity">
    <text evidence="2">Belongs to the CDP-glycerol glycerophosphotransferase family.</text>
</comment>
<keyword evidence="5" id="KW-0777">Teichoic acid biosynthesis</keyword>
<dbReference type="InterPro" id="IPR043149">
    <property type="entry name" value="TagF_N"/>
</dbReference>
<comment type="subcellular location">
    <subcellularLocation>
        <location evidence="1">Cell membrane</location>
        <topology evidence="1">Peripheral membrane protein</topology>
    </subcellularLocation>
</comment>
<evidence type="ECO:0000256" key="2">
    <source>
        <dbReference type="ARBA" id="ARBA00010488"/>
    </source>
</evidence>
<evidence type="ECO:0000256" key="5">
    <source>
        <dbReference type="ARBA" id="ARBA00022944"/>
    </source>
</evidence>
<dbReference type="PANTHER" id="PTHR37316">
    <property type="entry name" value="TEICHOIC ACID GLYCEROL-PHOSPHATE PRIMASE"/>
    <property type="match status" value="1"/>
</dbReference>
<keyword evidence="3" id="KW-1003">Cell membrane</keyword>
<organism evidence="7 8">
    <name type="scientific">Shewanella electrodiphila</name>
    <dbReference type="NCBI Taxonomy" id="934143"/>
    <lineage>
        <taxon>Bacteria</taxon>
        <taxon>Pseudomonadati</taxon>
        <taxon>Pseudomonadota</taxon>
        <taxon>Gammaproteobacteria</taxon>
        <taxon>Alteromonadales</taxon>
        <taxon>Shewanellaceae</taxon>
        <taxon>Shewanella</taxon>
    </lineage>
</organism>
<dbReference type="InterPro" id="IPR007554">
    <property type="entry name" value="Glycerophosphate_synth"/>
</dbReference>
<name>A0ABT0KJX6_9GAMM</name>
<dbReference type="Gene3D" id="3.40.50.11820">
    <property type="match status" value="1"/>
</dbReference>
<dbReference type="Pfam" id="PF04464">
    <property type="entry name" value="Glyphos_transf"/>
    <property type="match status" value="1"/>
</dbReference>
<evidence type="ECO:0000256" key="1">
    <source>
        <dbReference type="ARBA" id="ARBA00004202"/>
    </source>
</evidence>
<gene>
    <name evidence="7" type="ORF">L2737_02145</name>
</gene>
<evidence type="ECO:0000256" key="6">
    <source>
        <dbReference type="ARBA" id="ARBA00023136"/>
    </source>
</evidence>